<evidence type="ECO:0000313" key="1">
    <source>
        <dbReference type="EMBL" id="AHA65700.1"/>
    </source>
</evidence>
<proteinExistence type="predicted"/>
<name>A0A0A6ZUV3_SHIDY</name>
<dbReference type="EMBL" id="CP006736">
    <property type="protein sequence ID" value="AHA65700.1"/>
    <property type="molecule type" value="Genomic_DNA"/>
</dbReference>
<dbReference type="HOGENOM" id="CLU_3183642_0_0_6"/>
<dbReference type="PATRIC" id="fig|754093.4.peg.2797"/>
<dbReference type="AlphaFoldDB" id="A0A0A6ZUV3"/>
<gene>
    <name evidence="1" type="ORF">Asd1617_02873</name>
</gene>
<dbReference type="Proteomes" id="UP000031647">
    <property type="component" value="Chromosome"/>
</dbReference>
<protein>
    <submittedName>
        <fullName evidence="1">Uncharacterized protein</fullName>
    </submittedName>
</protein>
<reference evidence="1 2" key="1">
    <citation type="submission" date="2013-09" db="EMBL/GenBank/DDBJ databases">
        <title>Comparative genomics of Sd1617 to representative strains in evaluating its pathogenesis.</title>
        <authorList>
            <person name="Aksomboon Vongsawan A."/>
            <person name="Kapatral V."/>
            <person name="Vaisvil B."/>
            <person name="Serichantalergs O."/>
            <person name="Hale T.L."/>
            <person name="Mason C.J."/>
        </authorList>
    </citation>
    <scope>NUCLEOTIDE SEQUENCE [LARGE SCALE GENOMIC DNA]</scope>
    <source>
        <strain evidence="1 2">1617</strain>
    </source>
</reference>
<accession>A0A0A6ZUV3</accession>
<evidence type="ECO:0000313" key="2">
    <source>
        <dbReference type="Proteomes" id="UP000031647"/>
    </source>
</evidence>
<dbReference type="KEGG" id="sdz:Asd1617_02873"/>
<sequence length="46" mass="5267">MPGNAPENGFNCCYDAITSVKVIIHCYIWVTTLKRCNHSYHIVKIL</sequence>
<organism evidence="1 2">
    <name type="scientific">Shigella dysenteriae 1617</name>
    <dbReference type="NCBI Taxonomy" id="754093"/>
    <lineage>
        <taxon>Bacteria</taxon>
        <taxon>Pseudomonadati</taxon>
        <taxon>Pseudomonadota</taxon>
        <taxon>Gammaproteobacteria</taxon>
        <taxon>Enterobacterales</taxon>
        <taxon>Enterobacteriaceae</taxon>
        <taxon>Shigella</taxon>
    </lineage>
</organism>